<evidence type="ECO:0008006" key="9">
    <source>
        <dbReference type="Google" id="ProtNLM"/>
    </source>
</evidence>
<organism evidence="7 8">
    <name type="scientific">Bubo bubo</name>
    <name type="common">Eurasian eagle-owl</name>
    <name type="synonym">Strix bubo</name>
    <dbReference type="NCBI Taxonomy" id="30461"/>
    <lineage>
        <taxon>Eukaryota</taxon>
        <taxon>Metazoa</taxon>
        <taxon>Chordata</taxon>
        <taxon>Craniata</taxon>
        <taxon>Vertebrata</taxon>
        <taxon>Euteleostomi</taxon>
        <taxon>Archelosauria</taxon>
        <taxon>Archosauria</taxon>
        <taxon>Dinosauria</taxon>
        <taxon>Saurischia</taxon>
        <taxon>Theropoda</taxon>
        <taxon>Coelurosauria</taxon>
        <taxon>Aves</taxon>
        <taxon>Neognathae</taxon>
        <taxon>Neoaves</taxon>
        <taxon>Telluraves</taxon>
        <taxon>Strigiformes</taxon>
        <taxon>Strigidae</taxon>
        <taxon>Bubo</taxon>
    </lineage>
</organism>
<dbReference type="Gene3D" id="3.10.100.10">
    <property type="entry name" value="Mannose-Binding Protein A, subunit A"/>
    <property type="match status" value="1"/>
</dbReference>
<dbReference type="GO" id="GO:0045954">
    <property type="term" value="P:positive regulation of natural killer cell mediated cytotoxicity"/>
    <property type="evidence" value="ECO:0007669"/>
    <property type="project" value="TreeGrafter"/>
</dbReference>
<dbReference type="PANTHER" id="PTHR22800">
    <property type="entry name" value="C-TYPE LECTIN PROTEINS"/>
    <property type="match status" value="1"/>
</dbReference>
<evidence type="ECO:0000256" key="3">
    <source>
        <dbReference type="ARBA" id="ARBA00022734"/>
    </source>
</evidence>
<dbReference type="Ensembl" id="ENSBOBT00000025390.1">
    <property type="protein sequence ID" value="ENSBOBP00000024847.1"/>
    <property type="gene ID" value="ENSBOBG00000014727.1"/>
</dbReference>
<evidence type="ECO:0000256" key="5">
    <source>
        <dbReference type="ARBA" id="ARBA00022989"/>
    </source>
</evidence>
<dbReference type="GO" id="GO:0002223">
    <property type="term" value="P:stimulatory C-type lectin receptor signaling pathway"/>
    <property type="evidence" value="ECO:0007669"/>
    <property type="project" value="TreeGrafter"/>
</dbReference>
<comment type="subcellular location">
    <subcellularLocation>
        <location evidence="1">Membrane</location>
        <topology evidence="1">Single-pass type II membrane protein</topology>
    </subcellularLocation>
</comment>
<proteinExistence type="predicted"/>
<keyword evidence="5" id="KW-1133">Transmembrane helix</keyword>
<protein>
    <recommendedName>
        <fullName evidence="9">C-type lectin domain-containing protein</fullName>
    </recommendedName>
</protein>
<evidence type="ECO:0000313" key="8">
    <source>
        <dbReference type="Proteomes" id="UP000694567"/>
    </source>
</evidence>
<evidence type="ECO:0000256" key="4">
    <source>
        <dbReference type="ARBA" id="ARBA00022968"/>
    </source>
</evidence>
<reference evidence="7" key="1">
    <citation type="submission" date="2025-08" db="UniProtKB">
        <authorList>
            <consortium name="Ensembl"/>
        </authorList>
    </citation>
    <scope>IDENTIFICATION</scope>
</reference>
<dbReference type="InterPro" id="IPR050919">
    <property type="entry name" value="NKG2/CD94_NK_receptors"/>
</dbReference>
<dbReference type="GO" id="GO:0030246">
    <property type="term" value="F:carbohydrate binding"/>
    <property type="evidence" value="ECO:0007669"/>
    <property type="project" value="UniProtKB-KW"/>
</dbReference>
<dbReference type="InterPro" id="IPR016187">
    <property type="entry name" value="CTDL_fold"/>
</dbReference>
<evidence type="ECO:0000256" key="6">
    <source>
        <dbReference type="ARBA" id="ARBA00023136"/>
    </source>
</evidence>
<keyword evidence="6" id="KW-0472">Membrane</keyword>
<sequence>VLSVFNEDMNLARFCTALVILQGSTRSLDTAVTDKPDQVLSCFQGHKCVPCPENWIQYGENCYHFSKEWKTWQESEAQCSALESRLLKIESKEELVKIIFFSLSNYTLCILLWSEQSLHPSTGAVCCGVRVLD</sequence>
<dbReference type="SUPFAM" id="SSF56436">
    <property type="entry name" value="C-type lectin-like"/>
    <property type="match status" value="1"/>
</dbReference>
<evidence type="ECO:0000256" key="2">
    <source>
        <dbReference type="ARBA" id="ARBA00022692"/>
    </source>
</evidence>
<reference evidence="7" key="2">
    <citation type="submission" date="2025-09" db="UniProtKB">
        <authorList>
            <consortium name="Ensembl"/>
        </authorList>
    </citation>
    <scope>IDENTIFICATION</scope>
</reference>
<dbReference type="PANTHER" id="PTHR22800:SF252">
    <property type="entry name" value="NATURAL KILLER CELLS ANTIGEN CD94"/>
    <property type="match status" value="1"/>
</dbReference>
<dbReference type="AlphaFoldDB" id="A0A8C0IJM4"/>
<name>A0A8C0IJM4_BUBBB</name>
<keyword evidence="3" id="KW-0430">Lectin</keyword>
<dbReference type="InterPro" id="IPR016186">
    <property type="entry name" value="C-type_lectin-like/link_sf"/>
</dbReference>
<keyword evidence="4" id="KW-0735">Signal-anchor</keyword>
<evidence type="ECO:0000313" key="7">
    <source>
        <dbReference type="Ensembl" id="ENSBOBP00000024847.1"/>
    </source>
</evidence>
<evidence type="ECO:0000256" key="1">
    <source>
        <dbReference type="ARBA" id="ARBA00004606"/>
    </source>
</evidence>
<dbReference type="GO" id="GO:0016020">
    <property type="term" value="C:membrane"/>
    <property type="evidence" value="ECO:0007669"/>
    <property type="project" value="UniProtKB-SubCell"/>
</dbReference>
<dbReference type="Proteomes" id="UP000694567">
    <property type="component" value="Unplaced"/>
</dbReference>
<keyword evidence="2" id="KW-0812">Transmembrane</keyword>
<accession>A0A8C0IJM4</accession>
<keyword evidence="8" id="KW-1185">Reference proteome</keyword>